<protein>
    <submittedName>
        <fullName evidence="1">Uncharacterized protein</fullName>
    </submittedName>
</protein>
<dbReference type="AlphaFoldDB" id="G6FR16"/>
<proteinExistence type="predicted"/>
<sequence length="89" mass="10370">MNIDEFENQYRGALAETLNELQSAMLMLTQVQLKISQIGKSVQNLSQNFEEFMARQRNEWRAIFNINFTYTGKLTLLQLPESIQLSLQV</sequence>
<accession>G6FR16</accession>
<dbReference type="Proteomes" id="UP000004344">
    <property type="component" value="Unassembled WGS sequence"/>
</dbReference>
<gene>
    <name evidence="1" type="ORF">FJSC11DRAFT_1313</name>
</gene>
<comment type="caution">
    <text evidence="1">The sequence shown here is derived from an EMBL/GenBank/DDBJ whole genome shotgun (WGS) entry which is preliminary data.</text>
</comment>
<name>G6FR16_9CYAN</name>
<keyword evidence="2" id="KW-1185">Reference proteome</keyword>
<evidence type="ECO:0000313" key="1">
    <source>
        <dbReference type="EMBL" id="EHC15890.1"/>
    </source>
</evidence>
<dbReference type="EMBL" id="AGIZ01000004">
    <property type="protein sequence ID" value="EHC15890.1"/>
    <property type="molecule type" value="Genomic_DNA"/>
</dbReference>
<reference evidence="1 2" key="1">
    <citation type="submission" date="2011-09" db="EMBL/GenBank/DDBJ databases">
        <title>The draft genome of Fischerella sp. JSC-11.</title>
        <authorList>
            <consortium name="US DOE Joint Genome Institute (JGI-PGF)"/>
            <person name="Lucas S."/>
            <person name="Han J."/>
            <person name="Lapidus A."/>
            <person name="Cheng J.-F."/>
            <person name="Goodwin L."/>
            <person name="Pitluck S."/>
            <person name="Peters L."/>
            <person name="Land M.L."/>
            <person name="Hauser L."/>
            <person name="Sarkisova S."/>
            <person name="Bryant D.A."/>
            <person name="Brown I."/>
            <person name="Woyke T.J."/>
        </authorList>
    </citation>
    <scope>NUCLEOTIDE SEQUENCE [LARGE SCALE GENOMIC DNA]</scope>
    <source>
        <strain evidence="1 2">JSC-11</strain>
    </source>
</reference>
<evidence type="ECO:0000313" key="2">
    <source>
        <dbReference type="Proteomes" id="UP000004344"/>
    </source>
</evidence>
<organism evidence="1 2">
    <name type="scientific">Fischerella thermalis JSC-11</name>
    <dbReference type="NCBI Taxonomy" id="741277"/>
    <lineage>
        <taxon>Bacteria</taxon>
        <taxon>Bacillati</taxon>
        <taxon>Cyanobacteriota</taxon>
        <taxon>Cyanophyceae</taxon>
        <taxon>Nostocales</taxon>
        <taxon>Hapalosiphonaceae</taxon>
        <taxon>Fischerella</taxon>
    </lineage>
</organism>